<evidence type="ECO:0000256" key="5">
    <source>
        <dbReference type="SAM" id="SignalP"/>
    </source>
</evidence>
<proteinExistence type="predicted"/>
<feature type="chain" id="PRO_5006711583" description="Kelch repeat protein" evidence="5">
    <location>
        <begin position="21"/>
        <end position="557"/>
    </location>
</feature>
<keyword evidence="1" id="KW-0677">Repeat</keyword>
<sequence>MRLPLLSMACFAASWSPALSAPSLRPRQVNSNVASSIFLRRAYHSSGVLNGTVYIDGGEFSYNSSTGTEYDYSSNMIAISLDEDWTNSTVNLQSISKPSGVPDLSVGGMWVDHKNNVLYTGFAGRSPLLGNEAFQANGLWQYSPASGTWSNLNSTATSFTDTYIRPDGTLVASGNGKGYSLGGFTGSFNASGLLSYNFDSHQLTNTTVSLASTDNGVVQFGKMVFVPNFGPSGVLVSIGGVQQGSSNGLLSMDSVQIFDPASGDWYDQPVSGATPTPRQEFCLAGVASDNNTYEIFLYAGWGGHLGGEAVPFDSAFVLTLPGFHWVQASYPASHPRHALTCESIGGGQMLTIGGLDTLISDDSDLYEGPFQSADPFTYGLGVFDISTLTWKSSYSSSQTVYTPSSEIMKFYQTNGRLSALNNTNLKDLFSTQNFTGVPTSTASSPSSTGSTSSTSAAAASSTHSTHTGAIAGGVVGGVAGVALIAAGAFYFLRRGKRQTNMSEGAVPEGHKYSGGYNEVSREPHDPEMPPELSDSGAVEPSVELPAYGKPVVRHELG</sequence>
<feature type="region of interest" description="Disordered" evidence="3">
    <location>
        <begin position="436"/>
        <end position="460"/>
    </location>
</feature>
<reference evidence="6 7" key="1">
    <citation type="submission" date="2015-04" db="EMBL/GenBank/DDBJ databases">
        <authorList>
            <person name="Syromyatnikov M.Y."/>
            <person name="Popov V.N."/>
        </authorList>
    </citation>
    <scope>NUCLEOTIDE SEQUENCE [LARGE SCALE GENOMIC DNA]</scope>
    <source>
        <strain evidence="6">WF-38-12</strain>
    </source>
</reference>
<keyword evidence="4" id="KW-1133">Transmembrane helix</keyword>
<evidence type="ECO:0000256" key="1">
    <source>
        <dbReference type="ARBA" id="ARBA00022737"/>
    </source>
</evidence>
<dbReference type="GO" id="GO:0019760">
    <property type="term" value="P:glucosinolate metabolic process"/>
    <property type="evidence" value="ECO:0007669"/>
    <property type="project" value="UniProtKB-ARBA"/>
</dbReference>
<dbReference type="OMA" id="WIRVNEG"/>
<protein>
    <recommendedName>
        <fullName evidence="8">Kelch repeat protein</fullName>
    </recommendedName>
</protein>
<name>A0A0U1M6E3_TALIS</name>
<feature type="transmembrane region" description="Helical" evidence="4">
    <location>
        <begin position="469"/>
        <end position="492"/>
    </location>
</feature>
<dbReference type="EMBL" id="CVMT01000008">
    <property type="protein sequence ID" value="CRG90610.1"/>
    <property type="molecule type" value="Genomic_DNA"/>
</dbReference>
<keyword evidence="7" id="KW-1185">Reference proteome</keyword>
<dbReference type="PANTHER" id="PTHR47435:SF4">
    <property type="entry name" value="KELCH REPEAT PROTEIN (AFU_ORTHOLOGUE AFUA_5G12780)"/>
    <property type="match status" value="1"/>
</dbReference>
<organism evidence="6 7">
    <name type="scientific">Talaromyces islandicus</name>
    <name type="common">Penicillium islandicum</name>
    <dbReference type="NCBI Taxonomy" id="28573"/>
    <lineage>
        <taxon>Eukaryota</taxon>
        <taxon>Fungi</taxon>
        <taxon>Dikarya</taxon>
        <taxon>Ascomycota</taxon>
        <taxon>Pezizomycotina</taxon>
        <taxon>Eurotiomycetes</taxon>
        <taxon>Eurotiomycetidae</taxon>
        <taxon>Eurotiales</taxon>
        <taxon>Trichocomaceae</taxon>
        <taxon>Talaromyces</taxon>
        <taxon>Talaromyces sect. Islandici</taxon>
    </lineage>
</organism>
<evidence type="ECO:0000313" key="7">
    <source>
        <dbReference type="Proteomes" id="UP000054383"/>
    </source>
</evidence>
<dbReference type="InterPro" id="IPR011043">
    <property type="entry name" value="Gal_Oxase/kelch_b-propeller"/>
</dbReference>
<dbReference type="SUPFAM" id="SSF50965">
    <property type="entry name" value="Galactose oxidase, central domain"/>
    <property type="match status" value="1"/>
</dbReference>
<feature type="signal peptide" evidence="5">
    <location>
        <begin position="1"/>
        <end position="20"/>
    </location>
</feature>
<feature type="compositionally biased region" description="Low complexity" evidence="3">
    <location>
        <begin position="438"/>
        <end position="460"/>
    </location>
</feature>
<dbReference type="InterPro" id="IPR015915">
    <property type="entry name" value="Kelch-typ_b-propeller"/>
</dbReference>
<keyword evidence="4" id="KW-0812">Transmembrane</keyword>
<evidence type="ECO:0000256" key="2">
    <source>
        <dbReference type="ARBA" id="ARBA00023004"/>
    </source>
</evidence>
<dbReference type="STRING" id="28573.A0A0U1M6E3"/>
<feature type="region of interest" description="Disordered" evidence="3">
    <location>
        <begin position="499"/>
        <end position="557"/>
    </location>
</feature>
<evidence type="ECO:0008006" key="8">
    <source>
        <dbReference type="Google" id="ProtNLM"/>
    </source>
</evidence>
<dbReference type="Proteomes" id="UP000054383">
    <property type="component" value="Unassembled WGS sequence"/>
</dbReference>
<accession>A0A0U1M6E3</accession>
<dbReference type="AlphaFoldDB" id="A0A0U1M6E3"/>
<dbReference type="PANTHER" id="PTHR47435">
    <property type="entry name" value="KELCH REPEAT PROTEIN (AFU_ORTHOLOGUE AFUA_5G12780)"/>
    <property type="match status" value="1"/>
</dbReference>
<evidence type="ECO:0000256" key="3">
    <source>
        <dbReference type="SAM" id="MobiDB-lite"/>
    </source>
</evidence>
<evidence type="ECO:0000256" key="4">
    <source>
        <dbReference type="SAM" id="Phobius"/>
    </source>
</evidence>
<keyword evidence="4" id="KW-0472">Membrane</keyword>
<evidence type="ECO:0000313" key="6">
    <source>
        <dbReference type="EMBL" id="CRG90610.1"/>
    </source>
</evidence>
<dbReference type="Gene3D" id="2.120.10.80">
    <property type="entry name" value="Kelch-type beta propeller"/>
    <property type="match status" value="1"/>
</dbReference>
<gene>
    <name evidence="6" type="ORF">PISL3812_07654</name>
</gene>
<keyword evidence="5" id="KW-0732">Signal</keyword>
<keyword evidence="2" id="KW-0408">Iron</keyword>
<dbReference type="OrthoDB" id="540004at2759"/>
<dbReference type="SUPFAM" id="SSF117281">
    <property type="entry name" value="Kelch motif"/>
    <property type="match status" value="1"/>
</dbReference>